<sequence length="387" mass="42922">MNGSYGNNNGFIVRLRGLPWNTTQVEVQNFLQGCNVHQTNFVLNDQGRATGECFVILESQEDVDNAKNFHQKNIGSRYIEVFESNSEEMNQTVKNNNNNNNNNNIHQNNENNPSNPSTENWREPVVRLRGLPYNSSKEDVQGFFEGLDIAQNGVHISSSKPAGEAFVAFVNMDNALRALEFNRMNMGHRYIEVFKSTYAEARASIMNDTQSMARQRGGNGGNNGPNQNYGSQREANFSGNSESISGDGYNNNVNQYNGPPSNNYNYYGGGGNGGSGGNYPANNQMGGGGGGGGVKRPMSVSFTMKIRGVPFEAGEKEVFEFFAPVVPIRLEQENTPRGKPPIWYAEFGSREEATEALTYHKKYMGTRYIELLPLYDDGGNRSKMVRT</sequence>
<dbReference type="InterPro" id="IPR012677">
    <property type="entry name" value="Nucleotide-bd_a/b_plait_sf"/>
</dbReference>
<feature type="compositionally biased region" description="Polar residues" evidence="4">
    <location>
        <begin position="231"/>
        <end position="253"/>
    </location>
</feature>
<reference evidence="6" key="1">
    <citation type="submission" date="2021-02" db="EMBL/GenBank/DDBJ databases">
        <authorList>
            <person name="Nowell W R."/>
        </authorList>
    </citation>
    <scope>NUCLEOTIDE SEQUENCE</scope>
</reference>
<dbReference type="SUPFAM" id="SSF54928">
    <property type="entry name" value="RNA-binding domain, RBD"/>
    <property type="match status" value="3"/>
</dbReference>
<dbReference type="Gene3D" id="3.30.70.330">
    <property type="match status" value="3"/>
</dbReference>
<feature type="domain" description="RRM" evidence="5">
    <location>
        <begin position="11"/>
        <end position="86"/>
    </location>
</feature>
<gene>
    <name evidence="6" type="ORF">IZO911_LOCUS20358</name>
</gene>
<organism evidence="6 7">
    <name type="scientific">Adineta steineri</name>
    <dbReference type="NCBI Taxonomy" id="433720"/>
    <lineage>
        <taxon>Eukaryota</taxon>
        <taxon>Metazoa</taxon>
        <taxon>Spiralia</taxon>
        <taxon>Gnathifera</taxon>
        <taxon>Rotifera</taxon>
        <taxon>Eurotatoria</taxon>
        <taxon>Bdelloidea</taxon>
        <taxon>Adinetida</taxon>
        <taxon>Adinetidae</taxon>
        <taxon>Adineta</taxon>
    </lineage>
</organism>
<accession>A0A814KEF1</accession>
<evidence type="ECO:0000259" key="5">
    <source>
        <dbReference type="PROSITE" id="PS50102"/>
    </source>
</evidence>
<dbReference type="CDD" id="cd12254">
    <property type="entry name" value="RRM_hnRNPH_ESRPs_RBM12_like"/>
    <property type="match status" value="2"/>
</dbReference>
<dbReference type="PANTHER" id="PTHR13976">
    <property type="entry name" value="HETEROGENEOUS NUCLEAR RIBONUCLEOPROTEIN-RELATED"/>
    <property type="match status" value="1"/>
</dbReference>
<dbReference type="Pfam" id="PF00076">
    <property type="entry name" value="RRM_1"/>
    <property type="match status" value="2"/>
</dbReference>
<dbReference type="PROSITE" id="PS50102">
    <property type="entry name" value="RRM"/>
    <property type="match status" value="2"/>
</dbReference>
<dbReference type="GO" id="GO:0003723">
    <property type="term" value="F:RNA binding"/>
    <property type="evidence" value="ECO:0007669"/>
    <property type="project" value="UniProtKB-UniRule"/>
</dbReference>
<dbReference type="SMART" id="SM00360">
    <property type="entry name" value="RRM"/>
    <property type="match status" value="3"/>
</dbReference>
<evidence type="ECO:0000256" key="1">
    <source>
        <dbReference type="ARBA" id="ARBA00022737"/>
    </source>
</evidence>
<evidence type="ECO:0000313" key="6">
    <source>
        <dbReference type="EMBL" id="CAF1051521.1"/>
    </source>
</evidence>
<feature type="region of interest" description="Disordered" evidence="4">
    <location>
        <begin position="212"/>
        <end position="257"/>
    </location>
</feature>
<dbReference type="InterPro" id="IPR035979">
    <property type="entry name" value="RBD_domain_sf"/>
</dbReference>
<dbReference type="InterPro" id="IPR000504">
    <property type="entry name" value="RRM_dom"/>
</dbReference>
<protein>
    <recommendedName>
        <fullName evidence="5">RRM domain-containing protein</fullName>
    </recommendedName>
</protein>
<dbReference type="InterPro" id="IPR050666">
    <property type="entry name" value="ESRP"/>
</dbReference>
<dbReference type="Proteomes" id="UP000663860">
    <property type="component" value="Unassembled WGS sequence"/>
</dbReference>
<feature type="compositionally biased region" description="Low complexity" evidence="4">
    <location>
        <begin position="91"/>
        <end position="119"/>
    </location>
</feature>
<proteinExistence type="predicted"/>
<feature type="domain" description="RRM" evidence="5">
    <location>
        <begin position="124"/>
        <end position="198"/>
    </location>
</feature>
<evidence type="ECO:0000256" key="4">
    <source>
        <dbReference type="SAM" id="MobiDB-lite"/>
    </source>
</evidence>
<dbReference type="AlphaFoldDB" id="A0A814KEF1"/>
<comment type="caution">
    <text evidence="6">The sequence shown here is derived from an EMBL/GenBank/DDBJ whole genome shotgun (WGS) entry which is preliminary data.</text>
</comment>
<evidence type="ECO:0000313" key="7">
    <source>
        <dbReference type="Proteomes" id="UP000663860"/>
    </source>
</evidence>
<feature type="region of interest" description="Disordered" evidence="4">
    <location>
        <begin position="91"/>
        <end position="120"/>
    </location>
</feature>
<evidence type="ECO:0000256" key="3">
    <source>
        <dbReference type="PROSITE-ProRule" id="PRU00176"/>
    </source>
</evidence>
<keyword evidence="1" id="KW-0677">Repeat</keyword>
<name>A0A814KEF1_9BILA</name>
<dbReference type="EMBL" id="CAJNOE010000211">
    <property type="protein sequence ID" value="CAF1051521.1"/>
    <property type="molecule type" value="Genomic_DNA"/>
</dbReference>
<evidence type="ECO:0000256" key="2">
    <source>
        <dbReference type="ARBA" id="ARBA00022884"/>
    </source>
</evidence>
<keyword evidence="2 3" id="KW-0694">RNA-binding</keyword>